<keyword evidence="2 4" id="KW-0808">Transferase</keyword>
<keyword evidence="1 4" id="KW-0489">Methyltransferase</keyword>
<reference evidence="4 5" key="1">
    <citation type="journal article" date="2015" name="Genome Announc.">
        <title>Expanding the biotechnology potential of lactobacilli through comparative genomics of 213 strains and associated genera.</title>
        <authorList>
            <person name="Sun Z."/>
            <person name="Harris H.M."/>
            <person name="McCann A."/>
            <person name="Guo C."/>
            <person name="Argimon S."/>
            <person name="Zhang W."/>
            <person name="Yang X."/>
            <person name="Jeffery I.B."/>
            <person name="Cooney J.C."/>
            <person name="Kagawa T.F."/>
            <person name="Liu W."/>
            <person name="Song Y."/>
            <person name="Salvetti E."/>
            <person name="Wrobel A."/>
            <person name="Rasinkangas P."/>
            <person name="Parkhill J."/>
            <person name="Rea M.C."/>
            <person name="O'Sullivan O."/>
            <person name="Ritari J."/>
            <person name="Douillard F.P."/>
            <person name="Paul Ross R."/>
            <person name="Yang R."/>
            <person name="Briner A.E."/>
            <person name="Felis G.E."/>
            <person name="de Vos W.M."/>
            <person name="Barrangou R."/>
            <person name="Klaenhammer T.R."/>
            <person name="Caufield P.W."/>
            <person name="Cui Y."/>
            <person name="Zhang H."/>
            <person name="O'Toole P.W."/>
        </authorList>
    </citation>
    <scope>NUCLEOTIDE SEQUENCE [LARGE SCALE GENOMIC DNA]</scope>
    <source>
        <strain evidence="4 5">DSM 22689</strain>
    </source>
</reference>
<organism evidence="4 5">
    <name type="scientific">Fructilactobacillus florum DSM 22689 = JCM 16035</name>
    <dbReference type="NCBI Taxonomy" id="1423745"/>
    <lineage>
        <taxon>Bacteria</taxon>
        <taxon>Bacillati</taxon>
        <taxon>Bacillota</taxon>
        <taxon>Bacilli</taxon>
        <taxon>Lactobacillales</taxon>
        <taxon>Lactobacillaceae</taxon>
        <taxon>Fructilactobacillus</taxon>
    </lineage>
</organism>
<evidence type="ECO:0000313" key="4">
    <source>
        <dbReference type="EMBL" id="KRM92562.1"/>
    </source>
</evidence>
<comment type="caution">
    <text evidence="4">The sequence shown here is derived from an EMBL/GenBank/DDBJ whole genome shotgun (WGS) entry which is preliminary data.</text>
</comment>
<evidence type="ECO:0000256" key="1">
    <source>
        <dbReference type="ARBA" id="ARBA00022603"/>
    </source>
</evidence>
<protein>
    <submittedName>
        <fullName evidence="4">Nucleotide methyltransferase</fullName>
    </submittedName>
</protein>
<dbReference type="PANTHER" id="PTHR47816:SF4">
    <property type="entry name" value="RIBOSOMAL RNA SMALL SUBUNIT METHYLTRANSFERASE C"/>
    <property type="match status" value="1"/>
</dbReference>
<dbReference type="InterPro" id="IPR007848">
    <property type="entry name" value="Small_mtfrase_dom"/>
</dbReference>
<sequence length="218" mass="24324">MKHKKIFERDEILNSFYYSTNPTVAHNEKHWDFTLKQTTLSFISDNGVFSKNTIDYGSRLLIENTNLEQIPAGPILDLGCGYGPIGLFLARQAPNRQFLLTDVNQRALSLATRNARANQLENVLVKQSDGYQALSEQFAAIVTNPPVRAGKAVVTRMLAGAYDHLLPQGTITVVLQKKQGAPSAQQTLKNVFGNVRIVKRSKGYYILVSERRDGSKNE</sequence>
<accession>A0A0R2CNF8</accession>
<dbReference type="Gene3D" id="3.40.50.150">
    <property type="entry name" value="Vaccinia Virus protein VP39"/>
    <property type="match status" value="1"/>
</dbReference>
<dbReference type="InterPro" id="IPR029063">
    <property type="entry name" value="SAM-dependent_MTases_sf"/>
</dbReference>
<dbReference type="InterPro" id="IPR046977">
    <property type="entry name" value="RsmC/RlmG"/>
</dbReference>
<evidence type="ECO:0000256" key="2">
    <source>
        <dbReference type="ARBA" id="ARBA00022679"/>
    </source>
</evidence>
<dbReference type="PATRIC" id="fig|1423745.4.peg.181"/>
<dbReference type="Pfam" id="PF05175">
    <property type="entry name" value="MTS"/>
    <property type="match status" value="1"/>
</dbReference>
<dbReference type="EMBL" id="AYZI01000001">
    <property type="protein sequence ID" value="KRM92562.1"/>
    <property type="molecule type" value="Genomic_DNA"/>
</dbReference>
<dbReference type="GO" id="GO:0032259">
    <property type="term" value="P:methylation"/>
    <property type="evidence" value="ECO:0007669"/>
    <property type="project" value="UniProtKB-KW"/>
</dbReference>
<dbReference type="Proteomes" id="UP000051586">
    <property type="component" value="Unassembled WGS sequence"/>
</dbReference>
<feature type="domain" description="Methyltransferase small" evidence="3">
    <location>
        <begin position="40"/>
        <end position="207"/>
    </location>
</feature>
<dbReference type="AlphaFoldDB" id="A0A0R2CNF8"/>
<dbReference type="STRING" id="1423745.GCA_001311215_00416"/>
<evidence type="ECO:0000259" key="3">
    <source>
        <dbReference type="Pfam" id="PF05175"/>
    </source>
</evidence>
<name>A0A0R2CNF8_9LACO</name>
<dbReference type="GO" id="GO:0008757">
    <property type="term" value="F:S-adenosylmethionine-dependent methyltransferase activity"/>
    <property type="evidence" value="ECO:0007669"/>
    <property type="project" value="InterPro"/>
</dbReference>
<dbReference type="CDD" id="cd02440">
    <property type="entry name" value="AdoMet_MTases"/>
    <property type="match status" value="1"/>
</dbReference>
<gene>
    <name evidence="4" type="ORF">FC87_GL000174</name>
</gene>
<evidence type="ECO:0000313" key="5">
    <source>
        <dbReference type="Proteomes" id="UP000051586"/>
    </source>
</evidence>
<dbReference type="PANTHER" id="PTHR47816">
    <property type="entry name" value="RIBOSOMAL RNA SMALL SUBUNIT METHYLTRANSFERASE C"/>
    <property type="match status" value="1"/>
</dbReference>
<dbReference type="SUPFAM" id="SSF53335">
    <property type="entry name" value="S-adenosyl-L-methionine-dependent methyltransferases"/>
    <property type="match status" value="1"/>
</dbReference>
<proteinExistence type="predicted"/>